<organism evidence="1 2">
    <name type="scientific">Rhizoctonia solani</name>
    <dbReference type="NCBI Taxonomy" id="456999"/>
    <lineage>
        <taxon>Eukaryota</taxon>
        <taxon>Fungi</taxon>
        <taxon>Dikarya</taxon>
        <taxon>Basidiomycota</taxon>
        <taxon>Agaricomycotina</taxon>
        <taxon>Agaricomycetes</taxon>
        <taxon>Cantharellales</taxon>
        <taxon>Ceratobasidiaceae</taxon>
        <taxon>Rhizoctonia</taxon>
    </lineage>
</organism>
<dbReference type="Gene3D" id="3.40.50.1820">
    <property type="entry name" value="alpha/beta hydrolase"/>
    <property type="match status" value="1"/>
</dbReference>
<reference evidence="1" key="1">
    <citation type="submission" date="2021-01" db="EMBL/GenBank/DDBJ databases">
        <authorList>
            <person name="Kaushik A."/>
        </authorList>
    </citation>
    <scope>NUCLEOTIDE SEQUENCE</scope>
    <source>
        <strain evidence="1">AG3-1AP</strain>
    </source>
</reference>
<accession>A0A8H2XUG9</accession>
<evidence type="ECO:0000313" key="1">
    <source>
        <dbReference type="EMBL" id="CAE6435486.1"/>
    </source>
</evidence>
<dbReference type="EMBL" id="CAJMWV010001376">
    <property type="protein sequence ID" value="CAE6435486.1"/>
    <property type="molecule type" value="Genomic_DNA"/>
</dbReference>
<dbReference type="SUPFAM" id="SSF53474">
    <property type="entry name" value="alpha/beta-Hydrolases"/>
    <property type="match status" value="1"/>
</dbReference>
<dbReference type="PANTHER" id="PTHR42103:SF2">
    <property type="entry name" value="AB HYDROLASE-1 DOMAIN-CONTAINING PROTEIN"/>
    <property type="match status" value="1"/>
</dbReference>
<proteinExistence type="predicted"/>
<dbReference type="Proteomes" id="UP000663831">
    <property type="component" value="Unassembled WGS sequence"/>
</dbReference>
<dbReference type="PANTHER" id="PTHR42103">
    <property type="entry name" value="ALPHA/BETA-HYDROLASES SUPERFAMILY PROTEIN"/>
    <property type="match status" value="1"/>
</dbReference>
<protein>
    <recommendedName>
        <fullName evidence="3">AB hydrolase-1 domain-containing protein</fullName>
    </recommendedName>
</protein>
<evidence type="ECO:0008006" key="3">
    <source>
        <dbReference type="Google" id="ProtNLM"/>
    </source>
</evidence>
<dbReference type="InterPro" id="IPR029058">
    <property type="entry name" value="AB_hydrolase_fold"/>
</dbReference>
<comment type="caution">
    <text evidence="1">The sequence shown here is derived from an EMBL/GenBank/DDBJ whole genome shotgun (WGS) entry which is preliminary data.</text>
</comment>
<gene>
    <name evidence="1" type="ORF">RDB_LOCUS47826</name>
</gene>
<name>A0A8H2XUG9_9AGAM</name>
<evidence type="ECO:0000313" key="2">
    <source>
        <dbReference type="Proteomes" id="UP000663831"/>
    </source>
</evidence>
<dbReference type="AlphaFoldDB" id="A0A8H2XUG9"/>
<sequence>MFDSSAFWKLGGSFISEPQQPHQNHNLLYFMSAQFDFNIVPETVIAPLPAGHSLEVDVYTALANTPGAQKVAVLCHPWSWLGGCKDDPTLRSIAVTLNTKFNMHVFVPNMRSVGNSTGRASFSGQSEATDLEELTQWCISKVANTNSLIIVGYSHGALLASCHPVLSEPIQTYHVLLSYPLSPLPLLTFFNASKYRERLSRLVHDPRARVLILFGDRDQFTSADSFESWANDLRPDRNTFTSGTVTSNSNTEVKMILGADHFWSGRYRQLREAIVRVN</sequence>